<proteinExistence type="predicted"/>
<keyword evidence="1" id="KW-1133">Transmembrane helix</keyword>
<evidence type="ECO:0000313" key="3">
    <source>
        <dbReference type="Proteomes" id="UP000199087"/>
    </source>
</evidence>
<feature type="transmembrane region" description="Helical" evidence="1">
    <location>
        <begin position="98"/>
        <end position="119"/>
    </location>
</feature>
<organism evidence="2 3">
    <name type="scientific">Neobacillus massiliamazoniensis</name>
    <dbReference type="NCBI Taxonomy" id="1499688"/>
    <lineage>
        <taxon>Bacteria</taxon>
        <taxon>Bacillati</taxon>
        <taxon>Bacillota</taxon>
        <taxon>Bacilli</taxon>
        <taxon>Bacillales</taxon>
        <taxon>Bacillaceae</taxon>
        <taxon>Neobacillus</taxon>
    </lineage>
</organism>
<sequence>MFYWICWFYWVLFAFIFNKQNPYRLKLSVAVLVIIAISNIHFMVAGIELYASGILLLVISYVLISREKRRAIIYYFICSFIVTIAYVTFHLFELFDPVWIVFKKEWMMGICFCILSLLLQKHVKGRLLIIASGTMQGEILYAYFLSRYDIPYSIGSLAFLDVCLLTFMMITGWSALENAGSLFGNHFNYLGKTKQKSS</sequence>
<gene>
    <name evidence="2" type="ORF">BN000_03936</name>
</gene>
<evidence type="ECO:0000313" key="2">
    <source>
        <dbReference type="EMBL" id="CRK83938.1"/>
    </source>
</evidence>
<reference evidence="3" key="1">
    <citation type="submission" date="2015-05" db="EMBL/GenBank/DDBJ databases">
        <authorList>
            <person name="Urmite Genomes"/>
        </authorList>
    </citation>
    <scope>NUCLEOTIDE SEQUENCE [LARGE SCALE GENOMIC DNA]</scope>
    <source>
        <strain evidence="3">LF1</strain>
    </source>
</reference>
<keyword evidence="1" id="KW-0812">Transmembrane</keyword>
<dbReference type="EMBL" id="CVRB01000004">
    <property type="protein sequence ID" value="CRK83938.1"/>
    <property type="molecule type" value="Genomic_DNA"/>
</dbReference>
<dbReference type="STRING" id="1499688.BN000_03936"/>
<feature type="transmembrane region" description="Helical" evidence="1">
    <location>
        <begin position="72"/>
        <end position="92"/>
    </location>
</feature>
<name>A0A0U1P1E0_9BACI</name>
<keyword evidence="1" id="KW-0472">Membrane</keyword>
<dbReference type="Pfam" id="PF24124">
    <property type="entry name" value="YphA"/>
    <property type="match status" value="1"/>
</dbReference>
<dbReference type="PIRSF" id="PIRSF036710">
    <property type="entry name" value="YphA_Bacsu"/>
    <property type="match status" value="1"/>
</dbReference>
<accession>A0A0U1P1E0</accession>
<dbReference type="InterPro" id="IPR014617">
    <property type="entry name" value="YphA_Bacsu"/>
</dbReference>
<evidence type="ECO:0000256" key="1">
    <source>
        <dbReference type="SAM" id="Phobius"/>
    </source>
</evidence>
<feature type="transmembrane region" description="Helical" evidence="1">
    <location>
        <begin position="150"/>
        <end position="176"/>
    </location>
</feature>
<keyword evidence="3" id="KW-1185">Reference proteome</keyword>
<dbReference type="Proteomes" id="UP000199087">
    <property type="component" value="Unassembled WGS sequence"/>
</dbReference>
<feature type="transmembrane region" description="Helical" evidence="1">
    <location>
        <begin position="126"/>
        <end position="144"/>
    </location>
</feature>
<dbReference type="AlphaFoldDB" id="A0A0U1P1E0"/>
<feature type="transmembrane region" description="Helical" evidence="1">
    <location>
        <begin position="49"/>
        <end position="65"/>
    </location>
</feature>
<protein>
    <submittedName>
        <fullName evidence="2">Membrane protein</fullName>
    </submittedName>
</protein>